<gene>
    <name evidence="1" type="ORF">T265_06629</name>
</gene>
<organism evidence="1 2">
    <name type="scientific">Opisthorchis viverrini</name>
    <name type="common">Southeast Asian liver fluke</name>
    <dbReference type="NCBI Taxonomy" id="6198"/>
    <lineage>
        <taxon>Eukaryota</taxon>
        <taxon>Metazoa</taxon>
        <taxon>Spiralia</taxon>
        <taxon>Lophotrochozoa</taxon>
        <taxon>Platyhelminthes</taxon>
        <taxon>Trematoda</taxon>
        <taxon>Digenea</taxon>
        <taxon>Opisthorchiida</taxon>
        <taxon>Opisthorchiata</taxon>
        <taxon>Opisthorchiidae</taxon>
        <taxon>Opisthorchis</taxon>
    </lineage>
</organism>
<accession>A0A074ZJU8</accession>
<proteinExistence type="predicted"/>
<name>A0A074ZJU8_OPIVI</name>
<dbReference type="GeneID" id="20320808"/>
<dbReference type="KEGG" id="ovi:T265_06629"/>
<dbReference type="AlphaFoldDB" id="A0A074ZJU8"/>
<dbReference type="Proteomes" id="UP000054324">
    <property type="component" value="Unassembled WGS sequence"/>
</dbReference>
<keyword evidence="2" id="KW-1185">Reference proteome</keyword>
<evidence type="ECO:0000313" key="1">
    <source>
        <dbReference type="EMBL" id="KER26052.1"/>
    </source>
</evidence>
<dbReference type="CTD" id="20320808"/>
<protein>
    <submittedName>
        <fullName evidence="1">Uncharacterized protein</fullName>
    </submittedName>
</protein>
<dbReference type="RefSeq" id="XP_009170206.1">
    <property type="nucleotide sequence ID" value="XM_009171942.1"/>
</dbReference>
<sequence length="158" mass="17584">MVKHTRIISNTYEDPKISGDRNVNPFGFVVGPGQRINNNPITVVLRSSSEQFSLILESEDDLKCFGTRDEGHSAVVFEQIVLRTASQSLQAKRCMSSCEQSWDKSAPQLGRAGTQITTTNGSYAAPDRPSMTTHTLRHSDRVRKVAFIRSWRTNTVGV</sequence>
<evidence type="ECO:0000313" key="2">
    <source>
        <dbReference type="Proteomes" id="UP000054324"/>
    </source>
</evidence>
<dbReference type="EMBL" id="KL596758">
    <property type="protein sequence ID" value="KER26052.1"/>
    <property type="molecule type" value="Genomic_DNA"/>
</dbReference>
<reference evidence="1 2" key="1">
    <citation type="submission" date="2013-11" db="EMBL/GenBank/DDBJ databases">
        <title>Opisthorchis viverrini - life in the bile duct.</title>
        <authorList>
            <person name="Young N.D."/>
            <person name="Nagarajan N."/>
            <person name="Lin S.J."/>
            <person name="Korhonen P.K."/>
            <person name="Jex A.R."/>
            <person name="Hall R.S."/>
            <person name="Safavi-Hemami H."/>
            <person name="Kaewkong W."/>
            <person name="Bertrand D."/>
            <person name="Gao S."/>
            <person name="Seet Q."/>
            <person name="Wongkham S."/>
            <person name="Teh B.T."/>
            <person name="Wongkham C."/>
            <person name="Intapan P.M."/>
            <person name="Maleewong W."/>
            <person name="Yang X."/>
            <person name="Hu M."/>
            <person name="Wang Z."/>
            <person name="Hofmann A."/>
            <person name="Sternberg P.W."/>
            <person name="Tan P."/>
            <person name="Wang J."/>
            <person name="Gasser R.B."/>
        </authorList>
    </citation>
    <scope>NUCLEOTIDE SEQUENCE [LARGE SCALE GENOMIC DNA]</scope>
</reference>